<evidence type="ECO:0000313" key="2">
    <source>
        <dbReference type="EMBL" id="HJA71418.1"/>
    </source>
</evidence>
<name>A0A9D2HJG5_9FIRM</name>
<dbReference type="Proteomes" id="UP000823900">
    <property type="component" value="Unassembled WGS sequence"/>
</dbReference>
<gene>
    <name evidence="2" type="ORF">IAA07_07540</name>
</gene>
<organism evidence="2 3">
    <name type="scientific">Candidatus Lachnoclostridium stercoravium</name>
    <dbReference type="NCBI Taxonomy" id="2838633"/>
    <lineage>
        <taxon>Bacteria</taxon>
        <taxon>Bacillati</taxon>
        <taxon>Bacillota</taxon>
        <taxon>Clostridia</taxon>
        <taxon>Lachnospirales</taxon>
        <taxon>Lachnospiraceae</taxon>
    </lineage>
</organism>
<feature type="domain" description="Antitoxin SocA-like Panacea" evidence="1">
    <location>
        <begin position="34"/>
        <end position="127"/>
    </location>
</feature>
<dbReference type="AlphaFoldDB" id="A0A9D2HJG5"/>
<reference evidence="2" key="1">
    <citation type="journal article" date="2021" name="PeerJ">
        <title>Extensive microbial diversity within the chicken gut microbiome revealed by metagenomics and culture.</title>
        <authorList>
            <person name="Gilroy R."/>
            <person name="Ravi A."/>
            <person name="Getino M."/>
            <person name="Pursley I."/>
            <person name="Horton D.L."/>
            <person name="Alikhan N.F."/>
            <person name="Baker D."/>
            <person name="Gharbi K."/>
            <person name="Hall N."/>
            <person name="Watson M."/>
            <person name="Adriaenssens E.M."/>
            <person name="Foster-Nyarko E."/>
            <person name="Jarju S."/>
            <person name="Secka A."/>
            <person name="Antonio M."/>
            <person name="Oren A."/>
            <person name="Chaudhuri R.R."/>
            <person name="La Ragione R."/>
            <person name="Hildebrand F."/>
            <person name="Pallen M.J."/>
        </authorList>
    </citation>
    <scope>NUCLEOTIDE SEQUENCE</scope>
    <source>
        <strain evidence="2">CHK178-16964</strain>
    </source>
</reference>
<evidence type="ECO:0000313" key="3">
    <source>
        <dbReference type="Proteomes" id="UP000823900"/>
    </source>
</evidence>
<reference evidence="2" key="2">
    <citation type="submission" date="2021-04" db="EMBL/GenBank/DDBJ databases">
        <authorList>
            <person name="Gilroy R."/>
        </authorList>
    </citation>
    <scope>NUCLEOTIDE SEQUENCE</scope>
    <source>
        <strain evidence="2">CHK178-16964</strain>
    </source>
</reference>
<dbReference type="InterPro" id="IPR025272">
    <property type="entry name" value="SocA_Panacea"/>
</dbReference>
<comment type="caution">
    <text evidence="2">The sequence shown here is derived from an EMBL/GenBank/DDBJ whole genome shotgun (WGS) entry which is preliminary data.</text>
</comment>
<dbReference type="EMBL" id="DWZA01000065">
    <property type="protein sequence ID" value="HJA71418.1"/>
    <property type="molecule type" value="Genomic_DNA"/>
</dbReference>
<dbReference type="Pfam" id="PF13274">
    <property type="entry name" value="SocA_Panacea"/>
    <property type="match status" value="1"/>
</dbReference>
<evidence type="ECO:0000259" key="1">
    <source>
        <dbReference type="Pfam" id="PF13274"/>
    </source>
</evidence>
<protein>
    <submittedName>
        <fullName evidence="2">DUF4065 domain-containing protein</fullName>
    </submittedName>
</protein>
<proteinExistence type="predicted"/>
<sequence length="150" mass="17528">MAKHTASEVAKWFLAHNRIVEDEEGAEHISNLKLQKLLYYAQGTFLAATDKPLFDDDIVAWLHGPVVESVYHQYKNNGSQGIPFDDDFDFSKFSDNENELLTEVYDAFGQYSAWKLRNMTHQETPWKDTEQNSVIPKEKIKDYFKKEYVE</sequence>
<accession>A0A9D2HJG5</accession>